<keyword evidence="1" id="KW-1133">Transmembrane helix</keyword>
<sequence>MVVTEILPSDTYRISQLEPSNGRPYATITHVSQLKSWKCWNEDDDDFSKNSDYEPEMQRPKRIVRKPVRYGALCNFVFHFIMNVFFFFCFCVDIVTM</sequence>
<keyword evidence="1" id="KW-0472">Membrane</keyword>
<name>A0A4Y2B4N9_ARAVE</name>
<evidence type="ECO:0000256" key="1">
    <source>
        <dbReference type="SAM" id="Phobius"/>
    </source>
</evidence>
<organism evidence="2 3">
    <name type="scientific">Araneus ventricosus</name>
    <name type="common">Orbweaver spider</name>
    <name type="synonym">Epeira ventricosa</name>
    <dbReference type="NCBI Taxonomy" id="182803"/>
    <lineage>
        <taxon>Eukaryota</taxon>
        <taxon>Metazoa</taxon>
        <taxon>Ecdysozoa</taxon>
        <taxon>Arthropoda</taxon>
        <taxon>Chelicerata</taxon>
        <taxon>Arachnida</taxon>
        <taxon>Araneae</taxon>
        <taxon>Araneomorphae</taxon>
        <taxon>Entelegynae</taxon>
        <taxon>Araneoidea</taxon>
        <taxon>Araneidae</taxon>
        <taxon>Araneus</taxon>
    </lineage>
</organism>
<feature type="transmembrane region" description="Helical" evidence="1">
    <location>
        <begin position="70"/>
        <end position="95"/>
    </location>
</feature>
<accession>A0A4Y2B4N9</accession>
<evidence type="ECO:0000313" key="3">
    <source>
        <dbReference type="Proteomes" id="UP000499080"/>
    </source>
</evidence>
<keyword evidence="3" id="KW-1185">Reference proteome</keyword>
<gene>
    <name evidence="2" type="ORF">AVEN_96017_1</name>
</gene>
<proteinExistence type="predicted"/>
<comment type="caution">
    <text evidence="2">The sequence shown here is derived from an EMBL/GenBank/DDBJ whole genome shotgun (WGS) entry which is preliminary data.</text>
</comment>
<protein>
    <submittedName>
        <fullName evidence="2">Uncharacterized protein</fullName>
    </submittedName>
</protein>
<reference evidence="2 3" key="1">
    <citation type="journal article" date="2019" name="Sci. Rep.">
        <title>Orb-weaving spider Araneus ventricosus genome elucidates the spidroin gene catalogue.</title>
        <authorList>
            <person name="Kono N."/>
            <person name="Nakamura H."/>
            <person name="Ohtoshi R."/>
            <person name="Moran D.A.P."/>
            <person name="Shinohara A."/>
            <person name="Yoshida Y."/>
            <person name="Fujiwara M."/>
            <person name="Mori M."/>
            <person name="Tomita M."/>
            <person name="Arakawa K."/>
        </authorList>
    </citation>
    <scope>NUCLEOTIDE SEQUENCE [LARGE SCALE GENOMIC DNA]</scope>
</reference>
<keyword evidence="1" id="KW-0812">Transmembrane</keyword>
<dbReference type="AlphaFoldDB" id="A0A4Y2B4N9"/>
<dbReference type="Proteomes" id="UP000499080">
    <property type="component" value="Unassembled WGS sequence"/>
</dbReference>
<dbReference type="EMBL" id="BGPR01000050">
    <property type="protein sequence ID" value="GBL86777.1"/>
    <property type="molecule type" value="Genomic_DNA"/>
</dbReference>
<evidence type="ECO:0000313" key="2">
    <source>
        <dbReference type="EMBL" id="GBL86777.1"/>
    </source>
</evidence>